<dbReference type="AlphaFoldDB" id="A0A7I8DQZ9"/>
<dbReference type="KEGG" id="acht:bsdcttw_31380"/>
<gene>
    <name evidence="1" type="ORF">bsdcttw_31380</name>
</gene>
<dbReference type="EMBL" id="AP023368">
    <property type="protein sequence ID" value="BCK00098.1"/>
    <property type="molecule type" value="Genomic_DNA"/>
</dbReference>
<accession>A0A7I8DQZ9</accession>
<evidence type="ECO:0000313" key="2">
    <source>
        <dbReference type="Proteomes" id="UP000515703"/>
    </source>
</evidence>
<dbReference type="Gene3D" id="3.40.50.150">
    <property type="entry name" value="Vaccinia Virus protein VP39"/>
    <property type="match status" value="1"/>
</dbReference>
<reference evidence="1 2" key="1">
    <citation type="submission" date="2020-08" db="EMBL/GenBank/DDBJ databases">
        <title>Draft genome sequencing of an Anaerocolumna strain isolated from anoxic soil subjected to BSD treatment.</title>
        <authorList>
            <person name="Uek A."/>
            <person name="Tonouchi A."/>
        </authorList>
    </citation>
    <scope>NUCLEOTIDE SEQUENCE [LARGE SCALE GENOMIC DNA]</scope>
    <source>
        <strain evidence="1 2">CTTW</strain>
    </source>
</reference>
<dbReference type="SUPFAM" id="SSF53335">
    <property type="entry name" value="S-adenosyl-L-methionine-dependent methyltransferases"/>
    <property type="match status" value="1"/>
</dbReference>
<reference evidence="1 2" key="2">
    <citation type="submission" date="2020-08" db="EMBL/GenBank/DDBJ databases">
        <authorList>
            <person name="Ueki A."/>
            <person name="Tonouchi A."/>
        </authorList>
    </citation>
    <scope>NUCLEOTIDE SEQUENCE [LARGE SCALE GENOMIC DNA]</scope>
    <source>
        <strain evidence="1 2">CTTW</strain>
    </source>
</reference>
<proteinExistence type="predicted"/>
<evidence type="ECO:0000313" key="1">
    <source>
        <dbReference type="EMBL" id="BCK00098.1"/>
    </source>
</evidence>
<dbReference type="RefSeq" id="WP_185255805.1">
    <property type="nucleotide sequence ID" value="NZ_AP023368.1"/>
</dbReference>
<dbReference type="Proteomes" id="UP000515703">
    <property type="component" value="Chromosome"/>
</dbReference>
<dbReference type="InterPro" id="IPR024268">
    <property type="entry name" value="AviRa"/>
</dbReference>
<sequence>MNYKYAVNQNYEDFASGRVFYNAKNVPNYPVRLINELYGRCLSYSEKKEDLCLYDCCCGGGYSLTVLGFLNQRSISSIVGSDIDENMLTTAEKNLSLLTKEGLARRKHELQELYLKYSKSSHMDAQISADRLGLFLKKDISIKIFQADALNLTPQIFSPDIIITDIPYGHLVEWHGNDDCLDKLINSLRNFASNNTIIAVSMDKGQKLSQTGIKRLEHQVIGKRKFEIFTLIK</sequence>
<dbReference type="InterPro" id="IPR029063">
    <property type="entry name" value="SAM-dependent_MTases_sf"/>
</dbReference>
<organism evidence="1 2">
    <name type="scientific">Anaerocolumna chitinilytica</name>
    <dbReference type="NCBI Taxonomy" id="1727145"/>
    <lineage>
        <taxon>Bacteria</taxon>
        <taxon>Bacillati</taxon>
        <taxon>Bacillota</taxon>
        <taxon>Clostridia</taxon>
        <taxon>Lachnospirales</taxon>
        <taxon>Lachnospiraceae</taxon>
        <taxon>Anaerocolumna</taxon>
    </lineage>
</organism>
<dbReference type="Pfam" id="PF11599">
    <property type="entry name" value="AviRa"/>
    <property type="match status" value="1"/>
</dbReference>
<name>A0A7I8DQZ9_9FIRM</name>
<dbReference type="Gene3D" id="1.10.287.540">
    <property type="entry name" value="Helix hairpin bin"/>
    <property type="match status" value="1"/>
</dbReference>
<protein>
    <recommendedName>
        <fullName evidence="3">rRNA methyltransferase AviRa</fullName>
    </recommendedName>
</protein>
<evidence type="ECO:0008006" key="3">
    <source>
        <dbReference type="Google" id="ProtNLM"/>
    </source>
</evidence>
<keyword evidence="2" id="KW-1185">Reference proteome</keyword>